<evidence type="ECO:0000259" key="1">
    <source>
        <dbReference type="PROSITE" id="PS51192"/>
    </source>
</evidence>
<evidence type="ECO:0000313" key="3">
    <source>
        <dbReference type="EMBL" id="MQY04602.1"/>
    </source>
</evidence>
<dbReference type="GO" id="GO:0016787">
    <property type="term" value="F:hydrolase activity"/>
    <property type="evidence" value="ECO:0007669"/>
    <property type="project" value="InterPro"/>
</dbReference>
<organism evidence="3 4">
    <name type="scientific">Actinomadura macrotermitis</name>
    <dbReference type="NCBI Taxonomy" id="2585200"/>
    <lineage>
        <taxon>Bacteria</taxon>
        <taxon>Bacillati</taxon>
        <taxon>Actinomycetota</taxon>
        <taxon>Actinomycetes</taxon>
        <taxon>Streptosporangiales</taxon>
        <taxon>Thermomonosporaceae</taxon>
        <taxon>Actinomadura</taxon>
    </lineage>
</organism>
<dbReference type="GO" id="GO:0003677">
    <property type="term" value="F:DNA binding"/>
    <property type="evidence" value="ECO:0007669"/>
    <property type="project" value="InterPro"/>
</dbReference>
<dbReference type="PROSITE" id="PS51194">
    <property type="entry name" value="HELICASE_CTER"/>
    <property type="match status" value="1"/>
</dbReference>
<dbReference type="InterPro" id="IPR027417">
    <property type="entry name" value="P-loop_NTPase"/>
</dbReference>
<dbReference type="SMART" id="SM00487">
    <property type="entry name" value="DEXDc"/>
    <property type="match status" value="1"/>
</dbReference>
<dbReference type="SUPFAM" id="SSF52540">
    <property type="entry name" value="P-loop containing nucleoside triphosphate hydrolases"/>
    <property type="match status" value="1"/>
</dbReference>
<dbReference type="PANTHER" id="PTHR47396">
    <property type="entry name" value="TYPE I RESTRICTION ENZYME ECOKI R PROTEIN"/>
    <property type="match status" value="1"/>
</dbReference>
<dbReference type="Proteomes" id="UP000487268">
    <property type="component" value="Unassembled WGS sequence"/>
</dbReference>
<keyword evidence="4" id="KW-1185">Reference proteome</keyword>
<name>A0A7K0BUP1_9ACTN</name>
<feature type="domain" description="Helicase ATP-binding" evidence="1">
    <location>
        <begin position="1170"/>
        <end position="1341"/>
    </location>
</feature>
<evidence type="ECO:0008006" key="5">
    <source>
        <dbReference type="Google" id="ProtNLM"/>
    </source>
</evidence>
<dbReference type="InterPro" id="IPR036890">
    <property type="entry name" value="HATPase_C_sf"/>
</dbReference>
<dbReference type="Gene3D" id="3.40.50.300">
    <property type="entry name" value="P-loop containing nucleotide triphosphate hydrolases"/>
    <property type="match status" value="2"/>
</dbReference>
<dbReference type="PANTHER" id="PTHR47396:SF1">
    <property type="entry name" value="ATP-DEPENDENT HELICASE IRC3-RELATED"/>
    <property type="match status" value="1"/>
</dbReference>
<dbReference type="SMART" id="SM00490">
    <property type="entry name" value="HELICc"/>
    <property type="match status" value="1"/>
</dbReference>
<proteinExistence type="predicted"/>
<dbReference type="InterPro" id="IPR006935">
    <property type="entry name" value="Helicase/UvrB_N"/>
</dbReference>
<sequence>MSEPSSPSVQSVVDVVVEQSRRVLDTYRVDPRLIEEHANGERRITQGGYGDRQIYELVQNAADELRIDAGGELSVIITHSHLYCANEGSPVTPQGVDTILRMGVSRKRGGQIGRFGVGIKSVLSVSDAPQFFSQSGCFGFDREWSAEMIRGVHPEAEETPVLRMGRPLDLQKSLASDPILAELMKWATTVVRLPLKPESVQRLGSDLRNFPVEFPLFSPHVGTVTLEDRRVVPPVRRTISQMVNGDRHTLQEERFDGSDVTFQWRVFTRTVRPSKAALESAGELHDRPEIDLSWAVPDRSGRIRELGSFWAYFPTNYATLLRGILNAPWKTSEDRQNLYKSNNFNDELINEAARLVVGALPELSPADDPAAYIDLLPGRGREAPQWADRQLTLAIWAIAADEPSLPDQDGVLRRPVELMLHPEGLKDTWLKLWADHPGRPTAWCHHSIESRERRARAERIMRRAEVPDASVRQWLEALVEDGSPEASVAAVRILADMVRTNHPAAEEARKSRILLTETEGLVAPVVGKVFRRSSDDDLSDNLLYVHTAVSENFSAVPALETLGIHEAHAVGRFSAVVEQGVQGYTEAQWVAFWELSRQVGPDGATAILQGQVPDLLHVLKVRTLAGAFRRMADCLMPGRVVPADGSRDTAHTVDVRFHEDDRLLLHNLGLSDVPSTDMDPSGESWFNDYVEMAWNSYCQTLPANSRRPQLKTMQTEGALPAGPLHFLTELSEEGRAAFLKNLPSGGLVSSWTIRVGAQMGTRKRIVSPLVWMARRHGFLQTNLGLRAVHASVSPALGEHRRLLPVADVPIRVAEALKLPETLKQVPASIWTALLKDASVSEDETFPGQVYALVLEAGATWPEDIGTRCRVGAKWASDVPDTDIAVTADRAEYQSLVRENVPVLLMPTAESAELMIETYGLASPTGIIQKELRFVPASDPTPLTDEFPHLVITYRAKVSGWTLTRCRELEEIITSPNGERVAPIDEAAQDQSVLVKNPDDDMDALLAVDRVLKLGLGRQGCQSILNQRENARRSELKQQVRQSKSLPEKIYRLIGPEALKSRLPQGLVESEETRTGKASEGVRLAELAIDAFGPGLLRTYSKDISARVDGAPSQYNGSSTALQFVNELGLPDFYAGTRSETPPSSEKVDGPSFFPRLHDYQERLAANMYDLLAERLPGRAMLSLPTGAGKTRIAAESVIRRFKEHGLDGPVLWIAQSWELCEQAVQSWKFVWQKVGPEEPLTINRLWDTYEAAAVGSGPQLVVATDAKLASVLDKEEYSWLREASVVIVDEAHSAYDRMTPILKSLGITPSRAARPLIGLSATPYRGFNEEETRRLTKRFGHRRLDDGVFPSADPFTPLQKLGVLARVEHRELKGATLELSDKELKDADFRGLPASAEWRLEQDDERNRMLLAEIKAMPDDWPVLFFATSVNHARLMAAIFSREGIPSAAIDSSTPTPERRANIDAFRNKRIRVLTNYNVLAQGFDAPATRAVVVARPTYSPNMYTQMIGRGLRGPLNGGKEVCTILDVHDNIVNYDRKLAFTEFEDLWRAR</sequence>
<dbReference type="EMBL" id="WEGH01000002">
    <property type="protein sequence ID" value="MQY04602.1"/>
    <property type="molecule type" value="Genomic_DNA"/>
</dbReference>
<feature type="domain" description="Helicase C-terminal" evidence="2">
    <location>
        <begin position="1409"/>
        <end position="1551"/>
    </location>
</feature>
<dbReference type="Pfam" id="PF00271">
    <property type="entry name" value="Helicase_C"/>
    <property type="match status" value="1"/>
</dbReference>
<dbReference type="NCBIfam" id="NF047352">
    <property type="entry name" value="P_loop_sacsin"/>
    <property type="match status" value="1"/>
</dbReference>
<comment type="caution">
    <text evidence="3">The sequence shown here is derived from an EMBL/GenBank/DDBJ whole genome shotgun (WGS) entry which is preliminary data.</text>
</comment>
<reference evidence="3 4" key="1">
    <citation type="submission" date="2019-10" db="EMBL/GenBank/DDBJ databases">
        <title>Actinomadura rubteroloni sp. nov. and Actinomadura macrotermitis sp. nov., isolated from the gut of fungus growing-termite Macrotermes natalensis.</title>
        <authorList>
            <person name="Benndorf R."/>
            <person name="Martin K."/>
            <person name="Kuefner M."/>
            <person name="De Beer W."/>
            <person name="Kaster A.-K."/>
            <person name="Vollmers J."/>
            <person name="Poulsen M."/>
            <person name="Beemelmanns C."/>
        </authorList>
    </citation>
    <scope>NUCLEOTIDE SEQUENCE [LARGE SCALE GENOMIC DNA]</scope>
    <source>
        <strain evidence="3 4">RB68</strain>
    </source>
</reference>
<dbReference type="InterPro" id="IPR014001">
    <property type="entry name" value="Helicase_ATP-bd"/>
</dbReference>
<dbReference type="SUPFAM" id="SSF55874">
    <property type="entry name" value="ATPase domain of HSP90 chaperone/DNA topoisomerase II/histidine kinase"/>
    <property type="match status" value="1"/>
</dbReference>
<dbReference type="PROSITE" id="PS51192">
    <property type="entry name" value="HELICASE_ATP_BIND_1"/>
    <property type="match status" value="1"/>
</dbReference>
<dbReference type="InterPro" id="IPR050742">
    <property type="entry name" value="Helicase_Restrict-Modif_Enz"/>
</dbReference>
<dbReference type="Pfam" id="PF04851">
    <property type="entry name" value="ResIII"/>
    <property type="match status" value="1"/>
</dbReference>
<accession>A0A7K0BUP1</accession>
<gene>
    <name evidence="3" type="ORF">ACRB68_26590</name>
</gene>
<evidence type="ECO:0000259" key="2">
    <source>
        <dbReference type="PROSITE" id="PS51194"/>
    </source>
</evidence>
<dbReference type="GO" id="GO:0005829">
    <property type="term" value="C:cytosol"/>
    <property type="evidence" value="ECO:0007669"/>
    <property type="project" value="TreeGrafter"/>
</dbReference>
<evidence type="ECO:0000313" key="4">
    <source>
        <dbReference type="Proteomes" id="UP000487268"/>
    </source>
</evidence>
<protein>
    <recommendedName>
        <fullName evidence="5">Helicase</fullName>
    </recommendedName>
</protein>
<dbReference type="GO" id="GO:0005524">
    <property type="term" value="F:ATP binding"/>
    <property type="evidence" value="ECO:0007669"/>
    <property type="project" value="InterPro"/>
</dbReference>
<dbReference type="InterPro" id="IPR001650">
    <property type="entry name" value="Helicase_C-like"/>
</dbReference>